<comment type="cofactor">
    <cofactor evidence="6">
        <name>a divalent metal cation</name>
        <dbReference type="ChEBI" id="CHEBI:60240"/>
    </cofactor>
    <text evidence="6">Binds 2 divalent metal cations per subunit. Site 1 may preferentially bind zinc ions, while site 2 has a preference for magnesium and/or manganese ions.</text>
</comment>
<feature type="active site" description="Proton donor" evidence="3">
    <location>
        <position position="374"/>
    </location>
</feature>
<proteinExistence type="inferred from homology"/>
<dbReference type="Pfam" id="PF00233">
    <property type="entry name" value="PDEase_I"/>
    <property type="match status" value="1"/>
</dbReference>
<gene>
    <name evidence="8" type="ORF">TCIL3000_10_11100</name>
</gene>
<accession>G0UY64</accession>
<dbReference type="PROSITE" id="PS00126">
    <property type="entry name" value="PDEASE_I_1"/>
    <property type="match status" value="1"/>
</dbReference>
<feature type="binding site" evidence="4">
    <location>
        <position position="527"/>
    </location>
    <ligand>
        <name>AMP</name>
        <dbReference type="ChEBI" id="CHEBI:456215"/>
    </ligand>
</feature>
<feature type="binding site" evidence="5">
    <location>
        <position position="417"/>
    </location>
    <ligand>
        <name>Zn(2+)</name>
        <dbReference type="ChEBI" id="CHEBI:29105"/>
        <label>1</label>
    </ligand>
</feature>
<evidence type="ECO:0000256" key="6">
    <source>
        <dbReference type="RuleBase" id="RU363067"/>
    </source>
</evidence>
<sequence length="618" mass="70632">MLHALCQCPAMFAITPDGCAVMARMNETAEKLSLFVATTQGDYYQSGFGEKELISVKRQLENSVDWVDFFDLIRSAFNNGCVSILARSDDAVHLLCCGEESSKGRSSLCFAIQMTEVDTVEVILEGLVSTNFFYSNVREGKNKFQKTADELDQALAQIEMLEEEACVLRDGCSWRKKQDARNTLKIEKLNDSIACLEHKNVAKLEGGGSVKPNPRENLFSLVKSLNLIDSESFRLSFEENQCETYDLPLLRLIKSRWWGDHHTGGDEVFNNVVVPYTESELKEHVDCLEGRQKGVWEALDKIDEWDFNIFELNEVMKRSDCNSHGSQTSPGALFVTMYALLVKYGFFQKFLINERIALMWLSAVEGGYQDNPYHNSMHAADVVHITHYLLKKGGLVEICELSDIQVFAALFAAAIHDYNHPGVNNNFNVLTQTFNATLYNDRSVLENMHVASVFELMREPKFNILSCLSEEQRGDFRGTVIDMVLATDMSQHERYMTQFKRCMMEKKPFTERCNQNLALSMALKLADISNCCRPLHLYLMWSTKVCEEFYVQGDLERSLGMSCSPFMDSRNPTLAQGQVSFINYIFLPFLEIMIEFLPKIRFTVELMESCREYRMEDP</sequence>
<feature type="binding site" evidence="5">
    <location>
        <position position="417"/>
    </location>
    <ligand>
        <name>Zn(2+)</name>
        <dbReference type="ChEBI" id="CHEBI:29105"/>
        <label>2</label>
    </ligand>
</feature>
<evidence type="ECO:0000313" key="8">
    <source>
        <dbReference type="EMBL" id="CCC94331.1"/>
    </source>
</evidence>
<dbReference type="PANTHER" id="PTHR11347">
    <property type="entry name" value="CYCLIC NUCLEOTIDE PHOSPHODIESTERASE"/>
    <property type="match status" value="1"/>
</dbReference>
<comment type="similarity">
    <text evidence="6">Belongs to the cyclic nucleotide phosphodiesterase family.</text>
</comment>
<dbReference type="PRINTS" id="PR00387">
    <property type="entry name" value="PDIESTERASE1"/>
</dbReference>
<feature type="domain" description="PDEase" evidence="7">
    <location>
        <begin position="277"/>
        <end position="618"/>
    </location>
</feature>
<feature type="binding site" evidence="4">
    <location>
        <position position="417"/>
    </location>
    <ligand>
        <name>AMP</name>
        <dbReference type="ChEBI" id="CHEBI:456215"/>
    </ligand>
</feature>
<dbReference type="InterPro" id="IPR023088">
    <property type="entry name" value="PDEase"/>
</dbReference>
<dbReference type="CDD" id="cd00077">
    <property type="entry name" value="HDc"/>
    <property type="match status" value="1"/>
</dbReference>
<feature type="binding site" evidence="4">
    <location>
        <position position="578"/>
    </location>
    <ligand>
        <name>AMP</name>
        <dbReference type="ChEBI" id="CHEBI:456215"/>
    </ligand>
</feature>
<keyword evidence="2 6" id="KW-0378">Hydrolase</keyword>
<evidence type="ECO:0000256" key="2">
    <source>
        <dbReference type="ARBA" id="ARBA00022801"/>
    </source>
</evidence>
<name>G0UY64_TRYCI</name>
<dbReference type="EC" id="3.1.4.-" evidence="6"/>
<organism evidence="8">
    <name type="scientific">Trypanosoma congolense (strain IL3000)</name>
    <dbReference type="NCBI Taxonomy" id="1068625"/>
    <lineage>
        <taxon>Eukaryota</taxon>
        <taxon>Discoba</taxon>
        <taxon>Euglenozoa</taxon>
        <taxon>Kinetoplastea</taxon>
        <taxon>Metakinetoplastina</taxon>
        <taxon>Trypanosomatida</taxon>
        <taxon>Trypanosomatidae</taxon>
        <taxon>Trypanosoma</taxon>
        <taxon>Nannomonas</taxon>
    </lineage>
</organism>
<dbReference type="PROSITE" id="PS51845">
    <property type="entry name" value="PDEASE_I_2"/>
    <property type="match status" value="1"/>
</dbReference>
<feature type="binding site" evidence="5">
    <location>
        <position position="378"/>
    </location>
    <ligand>
        <name>Zn(2+)</name>
        <dbReference type="ChEBI" id="CHEBI:29105"/>
        <label>1</label>
    </ligand>
</feature>
<dbReference type="VEuPathDB" id="TriTrypDB:TcIL3000_10_11100"/>
<dbReference type="GO" id="GO:0004114">
    <property type="term" value="F:3',5'-cyclic-nucleotide phosphodiesterase activity"/>
    <property type="evidence" value="ECO:0007669"/>
    <property type="project" value="InterPro"/>
</dbReference>
<evidence type="ECO:0000256" key="1">
    <source>
        <dbReference type="ARBA" id="ARBA00022723"/>
    </source>
</evidence>
<reference evidence="8" key="1">
    <citation type="journal article" date="2012" name="Proc. Natl. Acad. Sci. U.S.A.">
        <title>Antigenic diversity is generated by distinct evolutionary mechanisms in African trypanosome species.</title>
        <authorList>
            <person name="Jackson A.P."/>
            <person name="Berry A."/>
            <person name="Aslett M."/>
            <person name="Allison H.C."/>
            <person name="Burton P."/>
            <person name="Vavrova-Anderson J."/>
            <person name="Brown R."/>
            <person name="Browne H."/>
            <person name="Corton N."/>
            <person name="Hauser H."/>
            <person name="Gamble J."/>
            <person name="Gilderthorp R."/>
            <person name="Marcello L."/>
            <person name="McQuillan J."/>
            <person name="Otto T.D."/>
            <person name="Quail M.A."/>
            <person name="Sanders M.J."/>
            <person name="van Tonder A."/>
            <person name="Ginger M.L."/>
            <person name="Field M.C."/>
            <person name="Barry J.D."/>
            <person name="Hertz-Fowler C."/>
            <person name="Berriman M."/>
        </authorList>
    </citation>
    <scope>NUCLEOTIDE SEQUENCE</scope>
    <source>
        <strain evidence="8">IL3000</strain>
    </source>
</reference>
<dbReference type="InterPro" id="IPR002073">
    <property type="entry name" value="PDEase_catalytic_dom"/>
</dbReference>
<feature type="binding site" evidence="4">
    <location>
        <begin position="374"/>
        <end position="378"/>
    </location>
    <ligand>
        <name>AMP</name>
        <dbReference type="ChEBI" id="CHEBI:456215"/>
    </ligand>
</feature>
<evidence type="ECO:0000256" key="4">
    <source>
        <dbReference type="PIRSR" id="PIRSR623088-2"/>
    </source>
</evidence>
<feature type="binding site" evidence="5">
    <location>
        <position position="527"/>
    </location>
    <ligand>
        <name>Zn(2+)</name>
        <dbReference type="ChEBI" id="CHEBI:29105"/>
        <label>1</label>
    </ligand>
</feature>
<dbReference type="InterPro" id="IPR003607">
    <property type="entry name" value="HD/PDEase_dom"/>
</dbReference>
<dbReference type="SMART" id="SM00471">
    <property type="entry name" value="HDc"/>
    <property type="match status" value="1"/>
</dbReference>
<dbReference type="InterPro" id="IPR036971">
    <property type="entry name" value="PDEase_catalytic_dom_sf"/>
</dbReference>
<dbReference type="Gene3D" id="1.10.1300.10">
    <property type="entry name" value="3'5'-cyclic nucleotide phosphodiesterase, catalytic domain"/>
    <property type="match status" value="1"/>
</dbReference>
<evidence type="ECO:0000256" key="3">
    <source>
        <dbReference type="PIRSR" id="PIRSR623088-1"/>
    </source>
</evidence>
<keyword evidence="1 5" id="KW-0479">Metal-binding</keyword>
<evidence type="ECO:0000256" key="5">
    <source>
        <dbReference type="PIRSR" id="PIRSR623088-3"/>
    </source>
</evidence>
<protein>
    <recommendedName>
        <fullName evidence="6">Phosphodiesterase</fullName>
        <ecNumber evidence="6">3.1.4.-</ecNumber>
    </recommendedName>
</protein>
<dbReference type="AlphaFoldDB" id="G0UY64"/>
<dbReference type="GO" id="GO:0007165">
    <property type="term" value="P:signal transduction"/>
    <property type="evidence" value="ECO:0007669"/>
    <property type="project" value="InterPro"/>
</dbReference>
<evidence type="ECO:0000259" key="7">
    <source>
        <dbReference type="PROSITE" id="PS51845"/>
    </source>
</evidence>
<dbReference type="SUPFAM" id="SSF109604">
    <property type="entry name" value="HD-domain/PDEase-like"/>
    <property type="match status" value="1"/>
</dbReference>
<dbReference type="EMBL" id="HE575323">
    <property type="protein sequence ID" value="CCC94331.1"/>
    <property type="molecule type" value="Genomic_DNA"/>
</dbReference>
<feature type="binding site" evidence="5">
    <location>
        <position position="416"/>
    </location>
    <ligand>
        <name>Zn(2+)</name>
        <dbReference type="ChEBI" id="CHEBI:29105"/>
        <label>1</label>
    </ligand>
</feature>
<dbReference type="GO" id="GO:0046872">
    <property type="term" value="F:metal ion binding"/>
    <property type="evidence" value="ECO:0007669"/>
    <property type="project" value="UniProtKB-KW"/>
</dbReference>
<dbReference type="InterPro" id="IPR023174">
    <property type="entry name" value="PDEase_CS"/>
</dbReference>